<evidence type="ECO:0000313" key="5">
    <source>
        <dbReference type="Proteomes" id="UP000037696"/>
    </source>
</evidence>
<dbReference type="EMBL" id="LHQQ01000382">
    <property type="protein sequence ID" value="KOS36852.1"/>
    <property type="molecule type" value="Genomic_DNA"/>
</dbReference>
<feature type="transmembrane region" description="Helical" evidence="2">
    <location>
        <begin position="385"/>
        <end position="403"/>
    </location>
</feature>
<proteinExistence type="predicted"/>
<feature type="compositionally biased region" description="Low complexity" evidence="1">
    <location>
        <begin position="167"/>
        <end position="187"/>
    </location>
</feature>
<reference evidence="4 5" key="1">
    <citation type="submission" date="2015-08" db="EMBL/GenBank/DDBJ databases">
        <title>Genome sequencing of Penicillium nordicum.</title>
        <authorList>
            <person name="Nguyen H.D."/>
            <person name="Seifert K.A."/>
        </authorList>
    </citation>
    <scope>NUCLEOTIDE SEQUENCE [LARGE SCALE GENOMIC DNA]</scope>
    <source>
        <strain evidence="4 5">DAOMC 185683</strain>
    </source>
</reference>
<feature type="transmembrane region" description="Helical" evidence="2">
    <location>
        <begin position="191"/>
        <end position="211"/>
    </location>
</feature>
<keyword evidence="2" id="KW-0812">Transmembrane</keyword>
<feature type="chain" id="PRO_5005839769" evidence="3">
    <location>
        <begin position="21"/>
        <end position="914"/>
    </location>
</feature>
<dbReference type="PANTHER" id="PTHR35394:SF5">
    <property type="entry name" value="DUF3176 DOMAIN-CONTAINING PROTEIN"/>
    <property type="match status" value="1"/>
</dbReference>
<name>A0A0M9WA40_9EURO</name>
<evidence type="ECO:0000256" key="2">
    <source>
        <dbReference type="SAM" id="Phobius"/>
    </source>
</evidence>
<evidence type="ECO:0000256" key="1">
    <source>
        <dbReference type="SAM" id="MobiDB-lite"/>
    </source>
</evidence>
<sequence length="914" mass="102658">MAKLSWIWLLLISVSQVVRSDGARRDRWVKPNGENIENFEERYYIGDTLNIEWKGWNTTETEGFVMKDGETRAKLYVRAWALQYSNWSDFRTSDVNIASGGSYEWKVDVPDDALFWSRRFAVTFIPNDQNDFSLTGPHISSPGFEIPGFYVDEMSTTTSPISVNAPTKTSTSSTETRVSSSTSELSTGTKAGIGIGSSFGGLAVLAALVFLMPTKLAHVFKLPLRWIRSLTIKWERVSTSPPKKQEPTDIGDDALCEGTDPQETDKAQKSSEWSRLSSDTWLWEASAVIFSILCLTAIFCVVWVYDQKASPSLPYGITLNSVISILGTASKSSLIFAVGESLGQLKWMWFWRAKRRLRDLQSFDSASRGPWGSIIMLFQHKGTSIASLGALVIILALAFDPFLQQVLTFPLRQTPSLLDPNSHDSSFSQVHNILPLWGLDPTPGYSYWTSKEQEEHITNFREAILSGIWSSQPQINPTCASANCTWEPFRSVGYCAKCADLTTSARLTGCDNMSFPYSIPFNATTNYTQSTNCSISLPQGNPFPLNMTFAVSNDTVDRAYEQIMPHYVVWEIHNTPQMYNTSENTSVPTSTFLGVDNPLLVFGQAEIDYDIPESDLIPRPEQIQRKLSRVTECVLSLCSRTYNVSVKNGNPKVEVSSPDFGETWFPNRWTAINYPRPANMTHSPEFQKSGLASWDICWKQWKGHPFPYQPFPYRQVRLSRSSRYPPAQIIESQGSAFCNVNSLAPDILQYIGGTIYNRFAISPHQTYWRSSSDTSDFNSSDVFERAMRLGLEKMMNNIADSLTNLALRETRNKSNGTPHVSEVYVQVNWPWVALPAAVTILSSVLLIATALITKSQDRRLWKTSTLPVLYHGLDEDLLKDTEEYSTLSKMEDTADSTNVGLELSDTNGRVLLQR</sequence>
<dbReference type="AlphaFoldDB" id="A0A0M9WA40"/>
<keyword evidence="5" id="KW-1185">Reference proteome</keyword>
<keyword evidence="3" id="KW-0732">Signal</keyword>
<evidence type="ECO:0000256" key="3">
    <source>
        <dbReference type="SAM" id="SignalP"/>
    </source>
</evidence>
<gene>
    <name evidence="4" type="ORF">ACN38_g12381</name>
</gene>
<comment type="caution">
    <text evidence="4">The sequence shown here is derived from an EMBL/GenBank/DDBJ whole genome shotgun (WGS) entry which is preliminary data.</text>
</comment>
<feature type="signal peptide" evidence="3">
    <location>
        <begin position="1"/>
        <end position="20"/>
    </location>
</feature>
<feature type="transmembrane region" description="Helical" evidence="2">
    <location>
        <begin position="281"/>
        <end position="305"/>
    </location>
</feature>
<feature type="transmembrane region" description="Helical" evidence="2">
    <location>
        <begin position="829"/>
        <end position="852"/>
    </location>
</feature>
<dbReference type="Proteomes" id="UP000037696">
    <property type="component" value="Unassembled WGS sequence"/>
</dbReference>
<dbReference type="PANTHER" id="PTHR35394">
    <property type="entry name" value="DUF3176 DOMAIN-CONTAINING PROTEIN"/>
    <property type="match status" value="1"/>
</dbReference>
<dbReference type="STRING" id="229535.A0A0M9WA40"/>
<accession>A0A0M9WA40</accession>
<evidence type="ECO:0000313" key="4">
    <source>
        <dbReference type="EMBL" id="KOS36852.1"/>
    </source>
</evidence>
<protein>
    <submittedName>
        <fullName evidence="4">Uncharacterized protein</fullName>
    </submittedName>
</protein>
<dbReference type="OrthoDB" id="5242705at2759"/>
<feature type="region of interest" description="Disordered" evidence="1">
    <location>
        <begin position="161"/>
        <end position="187"/>
    </location>
</feature>
<feature type="region of interest" description="Disordered" evidence="1">
    <location>
        <begin position="238"/>
        <end position="271"/>
    </location>
</feature>
<keyword evidence="2" id="KW-0472">Membrane</keyword>
<organism evidence="4 5">
    <name type="scientific">Penicillium nordicum</name>
    <dbReference type="NCBI Taxonomy" id="229535"/>
    <lineage>
        <taxon>Eukaryota</taxon>
        <taxon>Fungi</taxon>
        <taxon>Dikarya</taxon>
        <taxon>Ascomycota</taxon>
        <taxon>Pezizomycotina</taxon>
        <taxon>Eurotiomycetes</taxon>
        <taxon>Eurotiomycetidae</taxon>
        <taxon>Eurotiales</taxon>
        <taxon>Aspergillaceae</taxon>
        <taxon>Penicillium</taxon>
    </lineage>
</organism>
<dbReference type="Pfam" id="PF11374">
    <property type="entry name" value="DUF3176"/>
    <property type="match status" value="1"/>
</dbReference>
<dbReference type="InterPro" id="IPR021514">
    <property type="entry name" value="DUF3176"/>
</dbReference>
<keyword evidence="2" id="KW-1133">Transmembrane helix</keyword>